<dbReference type="InterPro" id="IPR035911">
    <property type="entry name" value="MurE/MurF_N"/>
</dbReference>
<gene>
    <name evidence="10" type="primary">murF</name>
    <name evidence="14" type="ORF">M3I41_05430</name>
</gene>
<evidence type="ECO:0000256" key="9">
    <source>
        <dbReference type="ARBA" id="ARBA00023316"/>
    </source>
</evidence>
<keyword evidence="8 10" id="KW-0131">Cell cycle</keyword>
<organism evidence="14 15">
    <name type="scientific">Actinomyces graevenitzii</name>
    <dbReference type="NCBI Taxonomy" id="55565"/>
    <lineage>
        <taxon>Bacteria</taxon>
        <taxon>Bacillati</taxon>
        <taxon>Actinomycetota</taxon>
        <taxon>Actinomycetes</taxon>
        <taxon>Actinomycetales</taxon>
        <taxon>Actinomycetaceae</taxon>
        <taxon>Actinomyces</taxon>
    </lineage>
</organism>
<comment type="subcellular location">
    <subcellularLocation>
        <location evidence="10 11">Cytoplasm</location>
    </subcellularLocation>
</comment>
<evidence type="ECO:0000256" key="6">
    <source>
        <dbReference type="ARBA" id="ARBA00022960"/>
    </source>
</evidence>
<dbReference type="Gene3D" id="3.40.1390.10">
    <property type="entry name" value="MurE/MurF, N-terminal domain"/>
    <property type="match status" value="1"/>
</dbReference>
<dbReference type="Proteomes" id="UP000830236">
    <property type="component" value="Chromosome"/>
</dbReference>
<dbReference type="InterPro" id="IPR013221">
    <property type="entry name" value="Mur_ligase_cen"/>
</dbReference>
<keyword evidence="2 10" id="KW-0436">Ligase</keyword>
<evidence type="ECO:0000256" key="1">
    <source>
        <dbReference type="ARBA" id="ARBA00022490"/>
    </source>
</evidence>
<comment type="function">
    <text evidence="10 11">Involved in cell wall formation. Catalyzes the final step in the synthesis of UDP-N-acetylmuramoyl-pentapeptide, the precursor of murein.</text>
</comment>
<evidence type="ECO:0000256" key="7">
    <source>
        <dbReference type="ARBA" id="ARBA00022984"/>
    </source>
</evidence>
<proteinExistence type="inferred from homology"/>
<dbReference type="Gene3D" id="3.40.1190.10">
    <property type="entry name" value="Mur-like, catalytic domain"/>
    <property type="match status" value="1"/>
</dbReference>
<dbReference type="InterPro" id="IPR036615">
    <property type="entry name" value="Mur_ligase_C_dom_sf"/>
</dbReference>
<feature type="domain" description="Mur ligase C-terminal" evidence="12">
    <location>
        <begin position="329"/>
        <end position="452"/>
    </location>
</feature>
<dbReference type="InterPro" id="IPR004101">
    <property type="entry name" value="Mur_ligase_C"/>
</dbReference>
<dbReference type="EMBL" id="CP097095">
    <property type="protein sequence ID" value="UQF79055.1"/>
    <property type="molecule type" value="Genomic_DNA"/>
</dbReference>
<keyword evidence="9 10" id="KW-0961">Cell wall biogenesis/degradation</keyword>
<dbReference type="Pfam" id="PF02875">
    <property type="entry name" value="Mur_ligase_C"/>
    <property type="match status" value="1"/>
</dbReference>
<keyword evidence="6 10" id="KW-0133">Cell shape</keyword>
<dbReference type="InterPro" id="IPR005863">
    <property type="entry name" value="UDP-N-AcMur_synth"/>
</dbReference>
<evidence type="ECO:0000256" key="11">
    <source>
        <dbReference type="RuleBase" id="RU004136"/>
    </source>
</evidence>
<dbReference type="GO" id="GO:0051301">
    <property type="term" value="P:cell division"/>
    <property type="evidence" value="ECO:0007669"/>
    <property type="project" value="UniProtKB-KW"/>
</dbReference>
<dbReference type="GO" id="GO:0071555">
    <property type="term" value="P:cell wall organization"/>
    <property type="evidence" value="ECO:0007669"/>
    <property type="project" value="UniProtKB-KW"/>
</dbReference>
<evidence type="ECO:0000256" key="8">
    <source>
        <dbReference type="ARBA" id="ARBA00023306"/>
    </source>
</evidence>
<protein>
    <recommendedName>
        <fullName evidence="10 11">UDP-N-acetylmuramoyl-tripeptide--D-alanyl-D-alanine ligase</fullName>
        <ecNumber evidence="10 11">6.3.2.10</ecNumber>
    </recommendedName>
    <alternativeName>
        <fullName evidence="10">D-alanyl-D-alanine-adding enzyme</fullName>
    </alternativeName>
</protein>
<comment type="catalytic activity">
    <reaction evidence="10 11">
        <text>D-alanyl-D-alanine + UDP-N-acetyl-alpha-D-muramoyl-L-alanyl-gamma-D-glutamyl-meso-2,6-diaminopimelate + ATP = UDP-N-acetyl-alpha-D-muramoyl-L-alanyl-gamma-D-glutamyl-meso-2,6-diaminopimeloyl-D-alanyl-D-alanine + ADP + phosphate + H(+)</text>
        <dbReference type="Rhea" id="RHEA:28374"/>
        <dbReference type="ChEBI" id="CHEBI:15378"/>
        <dbReference type="ChEBI" id="CHEBI:30616"/>
        <dbReference type="ChEBI" id="CHEBI:43474"/>
        <dbReference type="ChEBI" id="CHEBI:57822"/>
        <dbReference type="ChEBI" id="CHEBI:61386"/>
        <dbReference type="ChEBI" id="CHEBI:83905"/>
        <dbReference type="ChEBI" id="CHEBI:456216"/>
        <dbReference type="EC" id="6.3.2.10"/>
    </reaction>
</comment>
<evidence type="ECO:0000256" key="2">
    <source>
        <dbReference type="ARBA" id="ARBA00022598"/>
    </source>
</evidence>
<keyword evidence="1 10" id="KW-0963">Cytoplasm</keyword>
<evidence type="ECO:0000256" key="5">
    <source>
        <dbReference type="ARBA" id="ARBA00022840"/>
    </source>
</evidence>
<feature type="binding site" evidence="10">
    <location>
        <begin position="120"/>
        <end position="126"/>
    </location>
    <ligand>
        <name>ATP</name>
        <dbReference type="ChEBI" id="CHEBI:30616"/>
    </ligand>
</feature>
<keyword evidence="5 10" id="KW-0067">ATP-binding</keyword>
<reference evidence="14" key="1">
    <citation type="submission" date="2022-05" db="EMBL/GenBank/DDBJ databases">
        <title>Using nanopore sequencing to obtain complete genomes from saliva samples.</title>
        <authorList>
            <person name="Baker J.L."/>
        </authorList>
    </citation>
    <scope>NUCLEOTIDE SEQUENCE</scope>
    <source>
        <strain evidence="14">JCVI-JB-Ag32</strain>
    </source>
</reference>
<feature type="domain" description="Mur ligase central" evidence="13">
    <location>
        <begin position="118"/>
        <end position="305"/>
    </location>
</feature>
<dbReference type="GO" id="GO:0005737">
    <property type="term" value="C:cytoplasm"/>
    <property type="evidence" value="ECO:0007669"/>
    <property type="project" value="UniProtKB-SubCell"/>
</dbReference>
<dbReference type="AlphaFoldDB" id="A0A9E7AEB9"/>
<dbReference type="SUPFAM" id="SSF63418">
    <property type="entry name" value="MurE/MurF N-terminal domain"/>
    <property type="match status" value="1"/>
</dbReference>
<dbReference type="HAMAP" id="MF_02019">
    <property type="entry name" value="MurF"/>
    <property type="match status" value="1"/>
</dbReference>
<comment type="pathway">
    <text evidence="10 11">Cell wall biogenesis; peptidoglycan biosynthesis.</text>
</comment>
<dbReference type="InterPro" id="IPR036565">
    <property type="entry name" value="Mur-like_cat_sf"/>
</dbReference>
<dbReference type="NCBIfam" id="TIGR01143">
    <property type="entry name" value="murF"/>
    <property type="match status" value="1"/>
</dbReference>
<dbReference type="PANTHER" id="PTHR43024">
    <property type="entry name" value="UDP-N-ACETYLMURAMOYL-TRIPEPTIDE--D-ALANYL-D-ALANINE LIGASE"/>
    <property type="match status" value="1"/>
</dbReference>
<keyword evidence="3 10" id="KW-0132">Cell division</keyword>
<evidence type="ECO:0000256" key="4">
    <source>
        <dbReference type="ARBA" id="ARBA00022741"/>
    </source>
</evidence>
<dbReference type="Gene3D" id="3.90.190.20">
    <property type="entry name" value="Mur ligase, C-terminal domain"/>
    <property type="match status" value="1"/>
</dbReference>
<dbReference type="PANTHER" id="PTHR43024:SF1">
    <property type="entry name" value="UDP-N-ACETYLMURAMOYL-TRIPEPTIDE--D-ALANYL-D-ALANINE LIGASE"/>
    <property type="match status" value="1"/>
</dbReference>
<evidence type="ECO:0000256" key="3">
    <source>
        <dbReference type="ARBA" id="ARBA00022618"/>
    </source>
</evidence>
<sequence>MSGMCRDAAWLASACEGQLVGLEGTELVSAPVVIDSRKVSDHGCFVAIVGENADGHDYAPAAYNSTEGLVVISSKDLDVPHIRVQDTVDALGKIAYSYLREIRQYREANGLPFDVAGVTGSVGKTTTKDLTRQIFASQGPTVAPQASFNNEIGLPLTILEADNDTRYLLLEMGASGPGHIAYLTDIAPLDVAAVLMVGHAHMGGFGSVEAVARAKSEIIQGLRSSGVAILNADDPRTMAMAELAPGPVFSFSPSGEPANVRADDVVIGPDGRASFTARTAGASAPVQLQLVGAHHVANALAALTIALVVGIDLQAAAQVLSQAQALSPHRMDVHSLSGQLLLIDDSYNANIDSVTAALVALKQLAGKRRKVFVAGQMLELGDTSEQVHTRTAELAHEAGVSDIVAIGEAARPLARRARELGIATTYVDDADQALAMIDQIVADFDAVLVKGSHSSGAWRIADYLKEVRA</sequence>
<dbReference type="GO" id="GO:0009252">
    <property type="term" value="P:peptidoglycan biosynthetic process"/>
    <property type="evidence" value="ECO:0007669"/>
    <property type="project" value="UniProtKB-UniRule"/>
</dbReference>
<dbReference type="GO" id="GO:0005524">
    <property type="term" value="F:ATP binding"/>
    <property type="evidence" value="ECO:0007669"/>
    <property type="project" value="UniProtKB-UniRule"/>
</dbReference>
<evidence type="ECO:0000313" key="14">
    <source>
        <dbReference type="EMBL" id="UQF79055.1"/>
    </source>
</evidence>
<keyword evidence="7 10" id="KW-0573">Peptidoglycan synthesis</keyword>
<keyword evidence="4 10" id="KW-0547">Nucleotide-binding</keyword>
<dbReference type="GO" id="GO:0008360">
    <property type="term" value="P:regulation of cell shape"/>
    <property type="evidence" value="ECO:0007669"/>
    <property type="project" value="UniProtKB-KW"/>
</dbReference>
<dbReference type="SUPFAM" id="SSF53623">
    <property type="entry name" value="MurD-like peptide ligases, catalytic domain"/>
    <property type="match status" value="1"/>
</dbReference>
<dbReference type="SUPFAM" id="SSF53244">
    <property type="entry name" value="MurD-like peptide ligases, peptide-binding domain"/>
    <property type="match status" value="1"/>
</dbReference>
<dbReference type="GO" id="GO:0047480">
    <property type="term" value="F:UDP-N-acetylmuramoyl-tripeptide-D-alanyl-D-alanine ligase activity"/>
    <property type="evidence" value="ECO:0007669"/>
    <property type="project" value="UniProtKB-UniRule"/>
</dbReference>
<evidence type="ECO:0000259" key="13">
    <source>
        <dbReference type="Pfam" id="PF08245"/>
    </source>
</evidence>
<accession>A0A9E7AEB9</accession>
<evidence type="ECO:0000313" key="15">
    <source>
        <dbReference type="Proteomes" id="UP000830236"/>
    </source>
</evidence>
<evidence type="ECO:0000259" key="12">
    <source>
        <dbReference type="Pfam" id="PF02875"/>
    </source>
</evidence>
<dbReference type="EC" id="6.3.2.10" evidence="10 11"/>
<dbReference type="KEGG" id="agh:M3I41_05430"/>
<evidence type="ECO:0000256" key="10">
    <source>
        <dbReference type="HAMAP-Rule" id="MF_02019"/>
    </source>
</evidence>
<comment type="similarity">
    <text evidence="10">Belongs to the MurCDEF family. MurF subfamily.</text>
</comment>
<name>A0A9E7AEB9_9ACTO</name>
<dbReference type="Pfam" id="PF08245">
    <property type="entry name" value="Mur_ligase_M"/>
    <property type="match status" value="1"/>
</dbReference>
<dbReference type="InterPro" id="IPR051046">
    <property type="entry name" value="MurCDEF_CellWall_CoF430Synth"/>
</dbReference>